<feature type="compositionally biased region" description="Low complexity" evidence="1">
    <location>
        <begin position="297"/>
        <end position="313"/>
    </location>
</feature>
<feature type="compositionally biased region" description="Acidic residues" evidence="1">
    <location>
        <begin position="149"/>
        <end position="158"/>
    </location>
</feature>
<name>A0A0G2HJQ1_PHACM</name>
<reference evidence="2 3" key="1">
    <citation type="submission" date="2015-05" db="EMBL/GenBank/DDBJ databases">
        <title>Distinctive expansion of gene families associated with plant cell wall degradation and secondary metabolism in the genomes of grapevine trunk pathogens.</title>
        <authorList>
            <person name="Lawrence D.P."/>
            <person name="Travadon R."/>
            <person name="Rolshausen P.E."/>
            <person name="Baumgartner K."/>
        </authorList>
    </citation>
    <scope>NUCLEOTIDE SEQUENCE [LARGE SCALE GENOMIC DNA]</scope>
    <source>
        <strain evidence="2">UCRPC4</strain>
    </source>
</reference>
<feature type="compositionally biased region" description="Polar residues" evidence="1">
    <location>
        <begin position="280"/>
        <end position="296"/>
    </location>
</feature>
<evidence type="ECO:0000313" key="3">
    <source>
        <dbReference type="Proteomes" id="UP000053317"/>
    </source>
</evidence>
<evidence type="ECO:0000313" key="2">
    <source>
        <dbReference type="EMBL" id="KKY28570.1"/>
    </source>
</evidence>
<feature type="compositionally biased region" description="Low complexity" evidence="1">
    <location>
        <begin position="190"/>
        <end position="214"/>
    </location>
</feature>
<sequence length="360" mass="40386">MNPELRQTLQNLTRNIESANETAQENIYTFSQNYVDPCFASIRSCFLSCADPCFSCGDRKRRKRGRSVGGPELSFDFYDDWDDEFEDVYSGEEARENDALLEPLVETSEDEDYRAHLPKGKKKHGRKRSSTNGSEDTTNSLSSRGDLIPSDEELEADAVPLDDEFAMVLERRNTNPINPDDRSSGKTGSGKRAGSSRRSITRSVSQKSVGSGKSTTRKGGGNEDIQEHEELVIASLGDLKQEERQIQKEEETQIERRREAAQILAQDRGLLPEMKEDGLSIQTPYQQQQQKDSSNSPNITIEPPTPITPTTENHQSILSPPPPPSHPPPTDSRKTFEMKEEEEEEDDDDDDSKQDADDNG</sequence>
<comment type="caution">
    <text evidence="2">The sequence shown here is derived from an EMBL/GenBank/DDBJ whole genome shotgun (WGS) entry which is preliminary data.</text>
</comment>
<reference evidence="2 3" key="2">
    <citation type="submission" date="2015-05" db="EMBL/GenBank/DDBJ databases">
        <authorList>
            <person name="Morales-Cruz A."/>
            <person name="Amrine K.C."/>
            <person name="Cantu D."/>
        </authorList>
    </citation>
    <scope>NUCLEOTIDE SEQUENCE [LARGE SCALE GENOMIC DNA]</scope>
    <source>
        <strain evidence="2">UCRPC4</strain>
    </source>
</reference>
<feature type="compositionally biased region" description="Pro residues" evidence="1">
    <location>
        <begin position="319"/>
        <end position="330"/>
    </location>
</feature>
<accession>A0A0G2HJQ1</accession>
<feature type="compositionally biased region" description="Basic and acidic residues" evidence="1">
    <location>
        <begin position="171"/>
        <end position="184"/>
    </location>
</feature>
<proteinExistence type="predicted"/>
<dbReference type="AlphaFoldDB" id="A0A0G2HJQ1"/>
<protein>
    <submittedName>
        <fullName evidence="2">Uncharacterized protein</fullName>
    </submittedName>
</protein>
<evidence type="ECO:0000256" key="1">
    <source>
        <dbReference type="SAM" id="MobiDB-lite"/>
    </source>
</evidence>
<dbReference type="Proteomes" id="UP000053317">
    <property type="component" value="Unassembled WGS sequence"/>
</dbReference>
<dbReference type="EMBL" id="LCWF01000011">
    <property type="protein sequence ID" value="KKY28570.1"/>
    <property type="molecule type" value="Genomic_DNA"/>
</dbReference>
<feature type="compositionally biased region" description="Basic residues" evidence="1">
    <location>
        <begin position="116"/>
        <end position="129"/>
    </location>
</feature>
<dbReference type="OrthoDB" id="5421971at2759"/>
<feature type="region of interest" description="Disordered" evidence="1">
    <location>
        <begin position="171"/>
        <end position="360"/>
    </location>
</feature>
<feature type="compositionally biased region" description="Acidic residues" evidence="1">
    <location>
        <begin position="339"/>
        <end position="352"/>
    </location>
</feature>
<feature type="region of interest" description="Disordered" evidence="1">
    <location>
        <begin position="92"/>
        <end position="158"/>
    </location>
</feature>
<gene>
    <name evidence="2" type="ORF">UCRPC4_g00501</name>
</gene>
<feature type="compositionally biased region" description="Basic and acidic residues" evidence="1">
    <location>
        <begin position="239"/>
        <end position="260"/>
    </location>
</feature>
<feature type="compositionally biased region" description="Polar residues" evidence="1">
    <location>
        <begin position="131"/>
        <end position="143"/>
    </location>
</feature>
<keyword evidence="3" id="KW-1185">Reference proteome</keyword>
<organism evidence="2 3">
    <name type="scientific">Phaeomoniella chlamydospora</name>
    <name type="common">Phaeoacremonium chlamydosporum</name>
    <dbReference type="NCBI Taxonomy" id="158046"/>
    <lineage>
        <taxon>Eukaryota</taxon>
        <taxon>Fungi</taxon>
        <taxon>Dikarya</taxon>
        <taxon>Ascomycota</taxon>
        <taxon>Pezizomycotina</taxon>
        <taxon>Eurotiomycetes</taxon>
        <taxon>Chaetothyriomycetidae</taxon>
        <taxon>Phaeomoniellales</taxon>
        <taxon>Phaeomoniellaceae</taxon>
        <taxon>Phaeomoniella</taxon>
    </lineage>
</organism>